<dbReference type="AlphaFoldDB" id="A0A9D4JHZ0"/>
<sequence length="76" mass="8696">MSLWKIKRIEDFVLFSGCTKRFYLLALSLFQYKSPFPLNTSTTATLNTHGLMSLLTGLLTRLSEIVEPESNQVPMR</sequence>
<name>A0A9D4JHZ0_DREPO</name>
<accession>A0A9D4JHZ0</accession>
<evidence type="ECO:0000313" key="2">
    <source>
        <dbReference type="Proteomes" id="UP000828390"/>
    </source>
</evidence>
<keyword evidence="2" id="KW-1185">Reference proteome</keyword>
<comment type="caution">
    <text evidence="1">The sequence shown here is derived from an EMBL/GenBank/DDBJ whole genome shotgun (WGS) entry which is preliminary data.</text>
</comment>
<evidence type="ECO:0000313" key="1">
    <source>
        <dbReference type="EMBL" id="KAH3808222.1"/>
    </source>
</evidence>
<reference evidence="1" key="1">
    <citation type="journal article" date="2019" name="bioRxiv">
        <title>The Genome of the Zebra Mussel, Dreissena polymorpha: A Resource for Invasive Species Research.</title>
        <authorList>
            <person name="McCartney M.A."/>
            <person name="Auch B."/>
            <person name="Kono T."/>
            <person name="Mallez S."/>
            <person name="Zhang Y."/>
            <person name="Obille A."/>
            <person name="Becker A."/>
            <person name="Abrahante J.E."/>
            <person name="Garbe J."/>
            <person name="Badalamenti J.P."/>
            <person name="Herman A."/>
            <person name="Mangelson H."/>
            <person name="Liachko I."/>
            <person name="Sullivan S."/>
            <person name="Sone E.D."/>
            <person name="Koren S."/>
            <person name="Silverstein K.A.T."/>
            <person name="Beckman K.B."/>
            <person name="Gohl D.M."/>
        </authorList>
    </citation>
    <scope>NUCLEOTIDE SEQUENCE</scope>
    <source>
        <strain evidence="1">Duluth1</strain>
        <tissue evidence="1">Whole animal</tissue>
    </source>
</reference>
<protein>
    <submittedName>
        <fullName evidence="1">Uncharacterized protein</fullName>
    </submittedName>
</protein>
<dbReference type="EMBL" id="JAIWYP010000006">
    <property type="protein sequence ID" value="KAH3808222.1"/>
    <property type="molecule type" value="Genomic_DNA"/>
</dbReference>
<proteinExistence type="predicted"/>
<gene>
    <name evidence="1" type="ORF">DPMN_136575</name>
</gene>
<reference evidence="1" key="2">
    <citation type="submission" date="2020-11" db="EMBL/GenBank/DDBJ databases">
        <authorList>
            <person name="McCartney M.A."/>
            <person name="Auch B."/>
            <person name="Kono T."/>
            <person name="Mallez S."/>
            <person name="Becker A."/>
            <person name="Gohl D.M."/>
            <person name="Silverstein K.A.T."/>
            <person name="Koren S."/>
            <person name="Bechman K.B."/>
            <person name="Herman A."/>
            <person name="Abrahante J.E."/>
            <person name="Garbe J."/>
        </authorList>
    </citation>
    <scope>NUCLEOTIDE SEQUENCE</scope>
    <source>
        <strain evidence="1">Duluth1</strain>
        <tissue evidence="1">Whole animal</tissue>
    </source>
</reference>
<organism evidence="1 2">
    <name type="scientific">Dreissena polymorpha</name>
    <name type="common">Zebra mussel</name>
    <name type="synonym">Mytilus polymorpha</name>
    <dbReference type="NCBI Taxonomy" id="45954"/>
    <lineage>
        <taxon>Eukaryota</taxon>
        <taxon>Metazoa</taxon>
        <taxon>Spiralia</taxon>
        <taxon>Lophotrochozoa</taxon>
        <taxon>Mollusca</taxon>
        <taxon>Bivalvia</taxon>
        <taxon>Autobranchia</taxon>
        <taxon>Heteroconchia</taxon>
        <taxon>Euheterodonta</taxon>
        <taxon>Imparidentia</taxon>
        <taxon>Neoheterodontei</taxon>
        <taxon>Myida</taxon>
        <taxon>Dreissenoidea</taxon>
        <taxon>Dreissenidae</taxon>
        <taxon>Dreissena</taxon>
    </lineage>
</organism>
<dbReference type="Proteomes" id="UP000828390">
    <property type="component" value="Unassembled WGS sequence"/>
</dbReference>